<proteinExistence type="predicted"/>
<evidence type="ECO:0000259" key="1">
    <source>
        <dbReference type="Pfam" id="PF22707"/>
    </source>
</evidence>
<reference evidence="2 3" key="1">
    <citation type="journal article" date="2016" name="Genome Biol. Evol.">
        <title>Comparative Genomic Analyses of the Moraxella catarrhalis Serosensitive and Seroresistant Lineages Demonstrate Their Independent Evolution.</title>
        <authorList>
            <person name="Earl J.P."/>
            <person name="de Vries S.P."/>
            <person name="Ahmed A."/>
            <person name="Powell E."/>
            <person name="Schultz M.P."/>
            <person name="Hermans P.W."/>
            <person name="Hill D.J."/>
            <person name="Zhou Z."/>
            <person name="Constantinidou C.I."/>
            <person name="Hu F.Z."/>
            <person name="Bootsma H.J."/>
            <person name="Ehrlich G.D."/>
        </authorList>
    </citation>
    <scope>NUCLEOTIDE SEQUENCE [LARGE SCALE GENOMIC DNA]</scope>
    <source>
        <strain evidence="2 3">Z7542</strain>
    </source>
</reference>
<dbReference type="EMBL" id="LXHC01000019">
    <property type="protein sequence ID" value="OAU96343.1"/>
    <property type="molecule type" value="Genomic_DNA"/>
</dbReference>
<dbReference type="OrthoDB" id="6650234at2"/>
<keyword evidence="3" id="KW-1185">Reference proteome</keyword>
<gene>
    <name evidence="2" type="ORF">AO384_1031</name>
</gene>
<feature type="domain" description="TOTE conflict systems S1/CSD-like" evidence="1">
    <location>
        <begin position="280"/>
        <end position="338"/>
    </location>
</feature>
<dbReference type="RefSeq" id="WP_064611421.1">
    <property type="nucleotide sequence ID" value="NZ_LXHB01000093.1"/>
</dbReference>
<dbReference type="InterPro" id="IPR054427">
    <property type="entry name" value="S1CSD-TOTE-2"/>
</dbReference>
<dbReference type="Proteomes" id="UP000078228">
    <property type="component" value="Unassembled WGS sequence"/>
</dbReference>
<name>A0A198UIR5_MORCA</name>
<evidence type="ECO:0000313" key="2">
    <source>
        <dbReference type="EMBL" id="OAU96343.1"/>
    </source>
</evidence>
<dbReference type="AlphaFoldDB" id="A0A198UIR5"/>
<dbReference type="PATRIC" id="fig|480.237.peg.1922"/>
<sequence length="341" mass="39524">MAEIFQSNFVFGLQGNLYQEFLDKEVRPIIQNIIGANDYEIIDFDKHLSKLDFDKSKRKESIFPEFYLNFLGDIIKENNIVSFKKKVCITLDERLCNEVCPNTNRKITTIKIGGVELAYFIYFDIREFFDFIYGSKIQESHTGENINNNSEKIKDINNGMTINKIQEDELMDKDSNYLLDESILPKLFSGKGDNNFTAKELVERIGYIHNVNNDRRISFIHDTKDSNTGFPIYHEEFPEIKNYAIGTPVKAIGCFIGDRFYTNDYEVIDIDELPFQVMRLSGTLKIHSTFAIIKTAIGDVYTSLNLIQKYAPNTVHQVECIAIEAYNKKQQENGWKAIWVE</sequence>
<accession>A0A198UIR5</accession>
<organism evidence="2 3">
    <name type="scientific">Moraxella catarrhalis</name>
    <name type="common">Branhamella catarrhalis</name>
    <dbReference type="NCBI Taxonomy" id="480"/>
    <lineage>
        <taxon>Bacteria</taxon>
        <taxon>Pseudomonadati</taxon>
        <taxon>Pseudomonadota</taxon>
        <taxon>Gammaproteobacteria</taxon>
        <taxon>Moraxellales</taxon>
        <taxon>Moraxellaceae</taxon>
        <taxon>Moraxella</taxon>
    </lineage>
</organism>
<evidence type="ECO:0000313" key="3">
    <source>
        <dbReference type="Proteomes" id="UP000078228"/>
    </source>
</evidence>
<comment type="caution">
    <text evidence="2">The sequence shown here is derived from an EMBL/GenBank/DDBJ whole genome shotgun (WGS) entry which is preliminary data.</text>
</comment>
<protein>
    <recommendedName>
        <fullName evidence="1">TOTE conflict systems S1/CSD-like domain-containing protein</fullName>
    </recommendedName>
</protein>
<dbReference type="Pfam" id="PF22707">
    <property type="entry name" value="S1CSD-TOTE-2"/>
    <property type="match status" value="1"/>
</dbReference>